<proteinExistence type="predicted"/>
<accession>A0ABR2MGD2</accession>
<name>A0ABR2MGD2_9ASPA</name>
<evidence type="ECO:0000313" key="2">
    <source>
        <dbReference type="Proteomes" id="UP001412067"/>
    </source>
</evidence>
<dbReference type="EMBL" id="JBBWWR010000007">
    <property type="protein sequence ID" value="KAK8963222.1"/>
    <property type="molecule type" value="Genomic_DNA"/>
</dbReference>
<reference evidence="1 2" key="1">
    <citation type="journal article" date="2022" name="Nat. Plants">
        <title>Genomes of leafy and leafless Platanthera orchids illuminate the evolution of mycoheterotrophy.</title>
        <authorList>
            <person name="Li M.H."/>
            <person name="Liu K.W."/>
            <person name="Li Z."/>
            <person name="Lu H.C."/>
            <person name="Ye Q.L."/>
            <person name="Zhang D."/>
            <person name="Wang J.Y."/>
            <person name="Li Y.F."/>
            <person name="Zhong Z.M."/>
            <person name="Liu X."/>
            <person name="Yu X."/>
            <person name="Liu D.K."/>
            <person name="Tu X.D."/>
            <person name="Liu B."/>
            <person name="Hao Y."/>
            <person name="Liao X.Y."/>
            <person name="Jiang Y.T."/>
            <person name="Sun W.H."/>
            <person name="Chen J."/>
            <person name="Chen Y.Q."/>
            <person name="Ai Y."/>
            <person name="Zhai J.W."/>
            <person name="Wu S.S."/>
            <person name="Zhou Z."/>
            <person name="Hsiao Y.Y."/>
            <person name="Wu W.L."/>
            <person name="Chen Y.Y."/>
            <person name="Lin Y.F."/>
            <person name="Hsu J.L."/>
            <person name="Li C.Y."/>
            <person name="Wang Z.W."/>
            <person name="Zhao X."/>
            <person name="Zhong W.Y."/>
            <person name="Ma X.K."/>
            <person name="Ma L."/>
            <person name="Huang J."/>
            <person name="Chen G.Z."/>
            <person name="Huang M.Z."/>
            <person name="Huang L."/>
            <person name="Peng D.H."/>
            <person name="Luo Y.B."/>
            <person name="Zou S.Q."/>
            <person name="Chen S.P."/>
            <person name="Lan S."/>
            <person name="Tsai W.C."/>
            <person name="Van de Peer Y."/>
            <person name="Liu Z.J."/>
        </authorList>
    </citation>
    <scope>NUCLEOTIDE SEQUENCE [LARGE SCALE GENOMIC DNA]</scope>
    <source>
        <strain evidence="1">Lor288</strain>
    </source>
</reference>
<keyword evidence="2" id="KW-1185">Reference proteome</keyword>
<gene>
    <name evidence="1" type="ORF">KSP40_PGU001100</name>
</gene>
<sequence>MVHAPAGQANHQRLQHRLELLEGQPQIRVMASEGVRPATRFARRSRRNGHELGTANEAAVIERYRSMTGNYVSFQGFAVSAET</sequence>
<evidence type="ECO:0000313" key="1">
    <source>
        <dbReference type="EMBL" id="KAK8963222.1"/>
    </source>
</evidence>
<dbReference type="Proteomes" id="UP001412067">
    <property type="component" value="Unassembled WGS sequence"/>
</dbReference>
<comment type="caution">
    <text evidence="1">The sequence shown here is derived from an EMBL/GenBank/DDBJ whole genome shotgun (WGS) entry which is preliminary data.</text>
</comment>
<protein>
    <submittedName>
        <fullName evidence="1">Uncharacterized protein</fullName>
    </submittedName>
</protein>
<organism evidence="1 2">
    <name type="scientific">Platanthera guangdongensis</name>
    <dbReference type="NCBI Taxonomy" id="2320717"/>
    <lineage>
        <taxon>Eukaryota</taxon>
        <taxon>Viridiplantae</taxon>
        <taxon>Streptophyta</taxon>
        <taxon>Embryophyta</taxon>
        <taxon>Tracheophyta</taxon>
        <taxon>Spermatophyta</taxon>
        <taxon>Magnoliopsida</taxon>
        <taxon>Liliopsida</taxon>
        <taxon>Asparagales</taxon>
        <taxon>Orchidaceae</taxon>
        <taxon>Orchidoideae</taxon>
        <taxon>Orchideae</taxon>
        <taxon>Orchidinae</taxon>
        <taxon>Platanthera</taxon>
    </lineage>
</organism>